<name>A0A417YCW1_9BACI</name>
<gene>
    <name evidence="3" type="ORF">D1B32_16605</name>
</gene>
<dbReference type="EMBL" id="QWEH01000013">
    <property type="protein sequence ID" value="RHW30455.1"/>
    <property type="molecule type" value="Genomic_DNA"/>
</dbReference>
<dbReference type="AlphaFoldDB" id="A0A417YCW1"/>
<feature type="transmembrane region" description="Helical" evidence="1">
    <location>
        <begin position="7"/>
        <end position="27"/>
    </location>
</feature>
<evidence type="ECO:0000313" key="4">
    <source>
        <dbReference type="Proteomes" id="UP000285456"/>
    </source>
</evidence>
<keyword evidence="1" id="KW-1133">Transmembrane helix</keyword>
<dbReference type="Proteomes" id="UP000285456">
    <property type="component" value="Unassembled WGS sequence"/>
</dbReference>
<sequence length="422" mass="48824">MRGRFRVFGNAAIIATLFVVLFSYAMFQGGFVSWFLFFSFLPIFFYLLVFLFYPMKKWNVTREVTRPIIQAGDKIDVMLRIKRNIPFPIYYCIVEEVFPVSLMKADSSTEKYRHMDHPEKRFVERKIKKVVFPGFKRSLALPYTIEQVPRGEHQLKGIRVKLSDIFGFVKREHLFHVSNELIAYPTIRPITMQEQYQNFEQGSVSSSSHQLMNTNVAIGVREYVPGDRFSRIDWKQTARRNNVMTKEFEQEKSTDILLILDSCHYEGMNALAFEASVELSLSLMNVFRKQGNQAGLLSIGAEAVYFQSEQNAGAQARINHFLARIQPNGERSFSISVKEEMKQIKAGQMAIVITTRIDDFFKQSMLQVKQRTKRIAVIFIQATDLISEAENHAVLQLRYAGIGVQIMTEQQLVHNPIEVNIR</sequence>
<comment type="caution">
    <text evidence="3">The sequence shown here is derived from an EMBL/GenBank/DDBJ whole genome shotgun (WGS) entry which is preliminary data.</text>
</comment>
<evidence type="ECO:0000259" key="2">
    <source>
        <dbReference type="Pfam" id="PF01882"/>
    </source>
</evidence>
<dbReference type="PANTHER" id="PTHR34351">
    <property type="entry name" value="SLR1927 PROTEIN-RELATED"/>
    <property type="match status" value="1"/>
</dbReference>
<evidence type="ECO:0000313" key="3">
    <source>
        <dbReference type="EMBL" id="RHW30455.1"/>
    </source>
</evidence>
<keyword evidence="1" id="KW-0472">Membrane</keyword>
<protein>
    <submittedName>
        <fullName evidence="3">DUF58 domain-containing protein</fullName>
    </submittedName>
</protein>
<dbReference type="InterPro" id="IPR002881">
    <property type="entry name" value="DUF58"/>
</dbReference>
<proteinExistence type="predicted"/>
<feature type="transmembrane region" description="Helical" evidence="1">
    <location>
        <begin position="33"/>
        <end position="53"/>
    </location>
</feature>
<organism evidence="3 4">
    <name type="scientific">Oceanobacillus profundus</name>
    <dbReference type="NCBI Taxonomy" id="372463"/>
    <lineage>
        <taxon>Bacteria</taxon>
        <taxon>Bacillati</taxon>
        <taxon>Bacillota</taxon>
        <taxon>Bacilli</taxon>
        <taxon>Bacillales</taxon>
        <taxon>Bacillaceae</taxon>
        <taxon>Oceanobacillus</taxon>
    </lineage>
</organism>
<feature type="domain" description="DUF58" evidence="2">
    <location>
        <begin position="220"/>
        <end position="380"/>
    </location>
</feature>
<dbReference type="Pfam" id="PF01882">
    <property type="entry name" value="DUF58"/>
    <property type="match status" value="1"/>
</dbReference>
<keyword evidence="1" id="KW-0812">Transmembrane</keyword>
<keyword evidence="4" id="KW-1185">Reference proteome</keyword>
<evidence type="ECO:0000256" key="1">
    <source>
        <dbReference type="SAM" id="Phobius"/>
    </source>
</evidence>
<dbReference type="PANTHER" id="PTHR34351:SF2">
    <property type="entry name" value="DUF58 DOMAIN-CONTAINING PROTEIN"/>
    <property type="match status" value="1"/>
</dbReference>
<dbReference type="OrthoDB" id="140416at2"/>
<dbReference type="RefSeq" id="WP_095312425.1">
    <property type="nucleotide sequence ID" value="NZ_JAMAWL010000003.1"/>
</dbReference>
<reference evidence="3 4" key="1">
    <citation type="journal article" date="2007" name="Int. J. Syst. Evol. Microbiol.">
        <title>Oceanobacillus profundus sp. nov., isolated from a deep-sea sediment core.</title>
        <authorList>
            <person name="Kim Y.G."/>
            <person name="Choi D.H."/>
            <person name="Hyun S."/>
            <person name="Cho B.C."/>
        </authorList>
    </citation>
    <scope>NUCLEOTIDE SEQUENCE [LARGE SCALE GENOMIC DNA]</scope>
    <source>
        <strain evidence="3 4">DSM 18246</strain>
    </source>
</reference>
<accession>A0A417YCW1</accession>